<dbReference type="PANTHER" id="PTHR33495:SF2">
    <property type="entry name" value="ANTI-SIGMA FACTOR ANTAGONIST TM_1081-RELATED"/>
    <property type="match status" value="1"/>
</dbReference>
<evidence type="ECO:0000259" key="3">
    <source>
        <dbReference type="PROSITE" id="PS50801"/>
    </source>
</evidence>
<dbReference type="EMBL" id="HQ856049">
    <property type="protein sequence ID" value="AER58207.1"/>
    <property type="molecule type" value="Genomic_DNA"/>
</dbReference>
<sequence>MANLEIQTREKEGITILDLKGRLAVGEPCTLLREKVDQLLTGGQSKIILNLKQVDYIDSTGLGSMVICFTRLQKAGGALKLVNLNRRNIELLLLTKLSTVMQIFGDEQEAVNSFFPEREIKHFDILNFIQQQKESEQAG</sequence>
<dbReference type="InterPro" id="IPR002645">
    <property type="entry name" value="STAS_dom"/>
</dbReference>
<feature type="domain" description="STAS" evidence="3">
    <location>
        <begin position="4"/>
        <end position="114"/>
    </location>
</feature>
<dbReference type="PANTHER" id="PTHR33495">
    <property type="entry name" value="ANTI-SIGMA FACTOR ANTAGONIST TM_1081-RELATED-RELATED"/>
    <property type="match status" value="1"/>
</dbReference>
<protein>
    <recommendedName>
        <fullName evidence="2">Anti-sigma factor antagonist</fullName>
    </recommendedName>
</protein>
<name>G8DPM9_9BACT</name>
<dbReference type="SUPFAM" id="SSF52091">
    <property type="entry name" value="SpoIIaa-like"/>
    <property type="match status" value="1"/>
</dbReference>
<accession>G8DPM9</accession>
<dbReference type="PROSITE" id="PS50801">
    <property type="entry name" value="STAS"/>
    <property type="match status" value="1"/>
</dbReference>
<dbReference type="NCBIfam" id="TIGR00377">
    <property type="entry name" value="ant_ant_sig"/>
    <property type="match status" value="1"/>
</dbReference>
<evidence type="ECO:0000256" key="2">
    <source>
        <dbReference type="RuleBase" id="RU003749"/>
    </source>
</evidence>
<dbReference type="CDD" id="cd07043">
    <property type="entry name" value="STAS_anti-anti-sigma_factors"/>
    <property type="match status" value="1"/>
</dbReference>
<organism evidence="4">
    <name type="scientific">uncultured Acidobacteriota bacterium</name>
    <dbReference type="NCBI Taxonomy" id="171953"/>
    <lineage>
        <taxon>Bacteria</taxon>
        <taxon>Pseudomonadati</taxon>
        <taxon>Acidobacteriota</taxon>
        <taxon>environmental samples</taxon>
    </lineage>
</organism>
<reference evidence="4" key="1">
    <citation type="journal article" date="2012" name="FEMS Microbiol. Ecol.">
        <title>Characterization of a new Acidobacteria-derived moderately thermostable lipase from a Brazilian Atlantic Forest soil metagenome.</title>
        <authorList>
            <person name="Faoro H."/>
            <person name="Glogauer A."/>
            <person name="Couto G.H."/>
            <person name="de Souza E.M."/>
            <person name="Rigo L.U."/>
            <person name="Cruz L.M."/>
            <person name="Monteiro R.A."/>
            <person name="de Oliveira Pedrosa F."/>
        </authorList>
    </citation>
    <scope>NUCLEOTIDE SEQUENCE</scope>
</reference>
<dbReference type="GO" id="GO:0043856">
    <property type="term" value="F:anti-sigma factor antagonist activity"/>
    <property type="evidence" value="ECO:0007669"/>
    <property type="project" value="InterPro"/>
</dbReference>
<dbReference type="InterPro" id="IPR003658">
    <property type="entry name" value="Anti-sigma_ant"/>
</dbReference>
<evidence type="ECO:0000313" key="4">
    <source>
        <dbReference type="EMBL" id="AER58207.1"/>
    </source>
</evidence>
<dbReference type="Pfam" id="PF01740">
    <property type="entry name" value="STAS"/>
    <property type="match status" value="1"/>
</dbReference>
<evidence type="ECO:0000256" key="1">
    <source>
        <dbReference type="ARBA" id="ARBA00009013"/>
    </source>
</evidence>
<dbReference type="Gene3D" id="3.30.750.24">
    <property type="entry name" value="STAS domain"/>
    <property type="match status" value="1"/>
</dbReference>
<dbReference type="AlphaFoldDB" id="G8DPM9"/>
<comment type="similarity">
    <text evidence="1 2">Belongs to the anti-sigma-factor antagonist family.</text>
</comment>
<proteinExistence type="inferred from homology"/>
<gene>
    <name evidence="4" type="ORF">LP001_026</name>
</gene>
<dbReference type="InterPro" id="IPR036513">
    <property type="entry name" value="STAS_dom_sf"/>
</dbReference>